<name>A0A1I5DZ02_9FIRM</name>
<feature type="transmembrane region" description="Helical" evidence="7">
    <location>
        <begin position="194"/>
        <end position="216"/>
    </location>
</feature>
<evidence type="ECO:0000256" key="6">
    <source>
        <dbReference type="ARBA" id="ARBA00023136"/>
    </source>
</evidence>
<keyword evidence="2 7" id="KW-0813">Transport</keyword>
<feature type="domain" description="ABC transmembrane type-1" evidence="8">
    <location>
        <begin position="70"/>
        <end position="262"/>
    </location>
</feature>
<evidence type="ECO:0000313" key="10">
    <source>
        <dbReference type="Proteomes" id="UP000198806"/>
    </source>
</evidence>
<reference evidence="9 10" key="1">
    <citation type="submission" date="2016-10" db="EMBL/GenBank/DDBJ databases">
        <authorList>
            <person name="de Groot N.N."/>
        </authorList>
    </citation>
    <scope>NUCLEOTIDE SEQUENCE [LARGE SCALE GENOMIC DNA]</scope>
    <source>
        <strain evidence="9 10">DSM 1283</strain>
    </source>
</reference>
<dbReference type="PROSITE" id="PS50928">
    <property type="entry name" value="ABC_TM1"/>
    <property type="match status" value="1"/>
</dbReference>
<evidence type="ECO:0000259" key="8">
    <source>
        <dbReference type="PROSITE" id="PS50928"/>
    </source>
</evidence>
<keyword evidence="4 7" id="KW-0812">Transmembrane</keyword>
<dbReference type="STRING" id="1527.SAMN04489757_10775"/>
<comment type="subcellular location">
    <subcellularLocation>
        <location evidence="1 7">Cell membrane</location>
        <topology evidence="1 7">Multi-pass membrane protein</topology>
    </subcellularLocation>
</comment>
<evidence type="ECO:0000256" key="7">
    <source>
        <dbReference type="RuleBase" id="RU363032"/>
    </source>
</evidence>
<feature type="transmembrane region" description="Helical" evidence="7">
    <location>
        <begin position="236"/>
        <end position="262"/>
    </location>
</feature>
<keyword evidence="6 7" id="KW-0472">Membrane</keyword>
<dbReference type="AlphaFoldDB" id="A0A1I5DZ02"/>
<keyword evidence="5 7" id="KW-1133">Transmembrane helix</keyword>
<evidence type="ECO:0000313" key="9">
    <source>
        <dbReference type="EMBL" id="SFO04387.1"/>
    </source>
</evidence>
<keyword evidence="10" id="KW-1185">Reference proteome</keyword>
<evidence type="ECO:0000256" key="3">
    <source>
        <dbReference type="ARBA" id="ARBA00022475"/>
    </source>
</evidence>
<comment type="similarity">
    <text evidence="7">Belongs to the binding-protein-dependent transport system permease family.</text>
</comment>
<feature type="transmembrane region" description="Helical" evidence="7">
    <location>
        <begin position="135"/>
        <end position="156"/>
    </location>
</feature>
<dbReference type="PANTHER" id="PTHR43744">
    <property type="entry name" value="ABC TRANSPORTER PERMEASE PROTEIN MG189-RELATED-RELATED"/>
    <property type="match status" value="1"/>
</dbReference>
<dbReference type="EMBL" id="FOWD01000007">
    <property type="protein sequence ID" value="SFO04387.1"/>
    <property type="molecule type" value="Genomic_DNA"/>
</dbReference>
<dbReference type="PANTHER" id="PTHR43744:SF12">
    <property type="entry name" value="ABC TRANSPORTER PERMEASE PROTEIN MG189-RELATED"/>
    <property type="match status" value="1"/>
</dbReference>
<organism evidence="9 10">
    <name type="scientific">Anaerocolumna aminovalerica</name>
    <dbReference type="NCBI Taxonomy" id="1527"/>
    <lineage>
        <taxon>Bacteria</taxon>
        <taxon>Bacillati</taxon>
        <taxon>Bacillota</taxon>
        <taxon>Clostridia</taxon>
        <taxon>Lachnospirales</taxon>
        <taxon>Lachnospiraceae</taxon>
        <taxon>Anaerocolumna</taxon>
    </lineage>
</organism>
<sequence length="277" mass="31186">MKTKYIKRYFYYIILAIGAFIMLIPFLWVFSNSLKTPENVLRIPPQYIPNPLTLENFKIVLKELSFMRYMANSFFVVIMNLIGTVFSSALIGFGFAMFDFKGKKLLFTLMLATLMMPSQVTMIPTYFIWSKAGFLDTYAPLIIPGFLGQATGIFLFHQNYKSMPNVLYESALIDGCNPLGILFRIYFPLSKPTVMTLVILTFIGAWNNTMGPLLYLQTREKYTLTMGLLTLNSSPIAGANMGVRMAGAVITMAPVILVFLFAQKYFVQGNISSGVKG</sequence>
<dbReference type="Gene3D" id="1.10.3720.10">
    <property type="entry name" value="MetI-like"/>
    <property type="match status" value="1"/>
</dbReference>
<evidence type="ECO:0000256" key="2">
    <source>
        <dbReference type="ARBA" id="ARBA00022448"/>
    </source>
</evidence>
<feature type="transmembrane region" description="Helical" evidence="7">
    <location>
        <begin position="9"/>
        <end position="30"/>
    </location>
</feature>
<gene>
    <name evidence="9" type="ORF">SAMN04489757_10775</name>
</gene>
<dbReference type="OrthoDB" id="9793448at2"/>
<feature type="transmembrane region" description="Helical" evidence="7">
    <location>
        <begin position="74"/>
        <end position="98"/>
    </location>
</feature>
<keyword evidence="3" id="KW-1003">Cell membrane</keyword>
<feature type="transmembrane region" description="Helical" evidence="7">
    <location>
        <begin position="105"/>
        <end position="129"/>
    </location>
</feature>
<dbReference type="CDD" id="cd06261">
    <property type="entry name" value="TM_PBP2"/>
    <property type="match status" value="1"/>
</dbReference>
<dbReference type="GO" id="GO:0055085">
    <property type="term" value="P:transmembrane transport"/>
    <property type="evidence" value="ECO:0007669"/>
    <property type="project" value="InterPro"/>
</dbReference>
<evidence type="ECO:0000256" key="1">
    <source>
        <dbReference type="ARBA" id="ARBA00004651"/>
    </source>
</evidence>
<evidence type="ECO:0000256" key="4">
    <source>
        <dbReference type="ARBA" id="ARBA00022692"/>
    </source>
</evidence>
<proteinExistence type="inferred from homology"/>
<dbReference type="Proteomes" id="UP000198806">
    <property type="component" value="Unassembled WGS sequence"/>
</dbReference>
<evidence type="ECO:0000256" key="5">
    <source>
        <dbReference type="ARBA" id="ARBA00022989"/>
    </source>
</evidence>
<dbReference type="GO" id="GO:0005886">
    <property type="term" value="C:plasma membrane"/>
    <property type="evidence" value="ECO:0007669"/>
    <property type="project" value="UniProtKB-SubCell"/>
</dbReference>
<protein>
    <submittedName>
        <fullName evidence="9">Carbohydrate ABC transporter membrane protein 2, CUT1 family</fullName>
    </submittedName>
</protein>
<accession>A0A1I5DZ02</accession>
<dbReference type="Pfam" id="PF00528">
    <property type="entry name" value="BPD_transp_1"/>
    <property type="match status" value="1"/>
</dbReference>
<dbReference type="RefSeq" id="WP_091685234.1">
    <property type="nucleotide sequence ID" value="NZ_BAABFM010000010.1"/>
</dbReference>
<dbReference type="InterPro" id="IPR035906">
    <property type="entry name" value="MetI-like_sf"/>
</dbReference>
<dbReference type="SUPFAM" id="SSF161098">
    <property type="entry name" value="MetI-like"/>
    <property type="match status" value="1"/>
</dbReference>
<dbReference type="InterPro" id="IPR000515">
    <property type="entry name" value="MetI-like"/>
</dbReference>